<name>A0A0R1W5E3_9LACO</name>
<evidence type="ECO:0000256" key="1">
    <source>
        <dbReference type="SAM" id="MobiDB-lite"/>
    </source>
</evidence>
<dbReference type="PATRIC" id="fig|1423807.3.peg.1747"/>
<dbReference type="Proteomes" id="UP000051820">
    <property type="component" value="Unassembled WGS sequence"/>
</dbReference>
<keyword evidence="2" id="KW-0472">Membrane</keyword>
<feature type="compositionally biased region" description="Basic residues" evidence="1">
    <location>
        <begin position="293"/>
        <end position="307"/>
    </location>
</feature>
<keyword evidence="4" id="KW-1185">Reference proteome</keyword>
<gene>
    <name evidence="3" type="ORF">FD16_GL001705</name>
</gene>
<reference evidence="3 4" key="1">
    <citation type="journal article" date="2015" name="Genome Announc.">
        <title>Expanding the biotechnology potential of lactobacilli through comparative genomics of 213 strains and associated genera.</title>
        <authorList>
            <person name="Sun Z."/>
            <person name="Harris H.M."/>
            <person name="McCann A."/>
            <person name="Guo C."/>
            <person name="Argimon S."/>
            <person name="Zhang W."/>
            <person name="Yang X."/>
            <person name="Jeffery I.B."/>
            <person name="Cooney J.C."/>
            <person name="Kagawa T.F."/>
            <person name="Liu W."/>
            <person name="Song Y."/>
            <person name="Salvetti E."/>
            <person name="Wrobel A."/>
            <person name="Rasinkangas P."/>
            <person name="Parkhill J."/>
            <person name="Rea M.C."/>
            <person name="O'Sullivan O."/>
            <person name="Ritari J."/>
            <person name="Douillard F.P."/>
            <person name="Paul Ross R."/>
            <person name="Yang R."/>
            <person name="Briner A.E."/>
            <person name="Felis G.E."/>
            <person name="de Vos W.M."/>
            <person name="Barrangou R."/>
            <person name="Klaenhammer T.R."/>
            <person name="Caufield P.W."/>
            <person name="Cui Y."/>
            <person name="Zhang H."/>
            <person name="O'Toole P.W."/>
        </authorList>
    </citation>
    <scope>NUCLEOTIDE SEQUENCE [LARGE SCALE GENOMIC DNA]</scope>
    <source>
        <strain evidence="3 4">DSM 5007</strain>
    </source>
</reference>
<dbReference type="AlphaFoldDB" id="A0A0R1W5E3"/>
<organism evidence="3 4">
    <name type="scientific">Paucilactobacillus suebicus DSM 5007 = KCTC 3549</name>
    <dbReference type="NCBI Taxonomy" id="1423807"/>
    <lineage>
        <taxon>Bacteria</taxon>
        <taxon>Bacillati</taxon>
        <taxon>Bacillota</taxon>
        <taxon>Bacilli</taxon>
        <taxon>Lactobacillales</taxon>
        <taxon>Lactobacillaceae</taxon>
        <taxon>Paucilactobacillus</taxon>
    </lineage>
</organism>
<dbReference type="EMBL" id="AZGF01000004">
    <property type="protein sequence ID" value="KRM13016.1"/>
    <property type="molecule type" value="Genomic_DNA"/>
</dbReference>
<comment type="caution">
    <text evidence="3">The sequence shown here is derived from an EMBL/GenBank/DDBJ whole genome shotgun (WGS) entry which is preliminary data.</text>
</comment>
<keyword evidence="2" id="KW-1133">Transmembrane helix</keyword>
<dbReference type="RefSeq" id="WP_010621517.1">
    <property type="nucleotide sequence ID" value="NZ_AZGF01000004.1"/>
</dbReference>
<evidence type="ECO:0000313" key="4">
    <source>
        <dbReference type="Proteomes" id="UP000051820"/>
    </source>
</evidence>
<feature type="transmembrane region" description="Helical" evidence="2">
    <location>
        <begin position="137"/>
        <end position="155"/>
    </location>
</feature>
<feature type="compositionally biased region" description="Basic and acidic residues" evidence="1">
    <location>
        <begin position="264"/>
        <end position="284"/>
    </location>
</feature>
<evidence type="ECO:0000313" key="3">
    <source>
        <dbReference type="EMBL" id="KRM13016.1"/>
    </source>
</evidence>
<sequence length="307" mass="35882">MDIDSMDRDALLDTLHKAQKLPEDEKKVAAVRRQRDEFLAPYFEETEAGRQAKQARKDALNKDDVKDLRQQLRIADERMKLAQHPVEIQKKFKTRSIIAVSVLVVLGLIALIYGKFFITGSSTSNFGGTTKRLVTSIYTMFFFLAIFYGFYRYFYWRKYRPQLVKYAQKKKDELKPVQAKLDDIKTDLAANYDEAIEPFAQSYNSDDADYREIISQLNQQEQIVKEDQAALETIPENVRNVKDMNHFTKSLEAGHAETWQQLMEAHDKQERQREEIRRKEEAAKQAEANKLSARQRNRNNGQQHHKG</sequence>
<evidence type="ECO:0000256" key="2">
    <source>
        <dbReference type="SAM" id="Phobius"/>
    </source>
</evidence>
<feature type="region of interest" description="Disordered" evidence="1">
    <location>
        <begin position="264"/>
        <end position="307"/>
    </location>
</feature>
<protein>
    <submittedName>
        <fullName evidence="3">Uncharacterized protein</fullName>
    </submittedName>
</protein>
<proteinExistence type="predicted"/>
<accession>A0A0R1W5E3</accession>
<keyword evidence="2" id="KW-0812">Transmembrane</keyword>
<feature type="transmembrane region" description="Helical" evidence="2">
    <location>
        <begin position="97"/>
        <end position="117"/>
    </location>
</feature>